<protein>
    <submittedName>
        <fullName evidence="1">Uncharacterized protein</fullName>
    </submittedName>
</protein>
<organism evidence="1 2">
    <name type="scientific">Rhodocollybia butyracea</name>
    <dbReference type="NCBI Taxonomy" id="206335"/>
    <lineage>
        <taxon>Eukaryota</taxon>
        <taxon>Fungi</taxon>
        <taxon>Dikarya</taxon>
        <taxon>Basidiomycota</taxon>
        <taxon>Agaricomycotina</taxon>
        <taxon>Agaricomycetes</taxon>
        <taxon>Agaricomycetidae</taxon>
        <taxon>Agaricales</taxon>
        <taxon>Marasmiineae</taxon>
        <taxon>Omphalotaceae</taxon>
        <taxon>Rhodocollybia</taxon>
    </lineage>
</organism>
<dbReference type="Proteomes" id="UP000772434">
    <property type="component" value="Unassembled WGS sequence"/>
</dbReference>
<reference evidence="1" key="1">
    <citation type="submission" date="2020-11" db="EMBL/GenBank/DDBJ databases">
        <authorList>
            <consortium name="DOE Joint Genome Institute"/>
            <person name="Ahrendt S."/>
            <person name="Riley R."/>
            <person name="Andreopoulos W."/>
            <person name="Labutti K."/>
            <person name="Pangilinan J."/>
            <person name="Ruiz-Duenas F.J."/>
            <person name="Barrasa J.M."/>
            <person name="Sanchez-Garcia M."/>
            <person name="Camarero S."/>
            <person name="Miyauchi S."/>
            <person name="Serrano A."/>
            <person name="Linde D."/>
            <person name="Babiker R."/>
            <person name="Drula E."/>
            <person name="Ayuso-Fernandez I."/>
            <person name="Pacheco R."/>
            <person name="Padilla G."/>
            <person name="Ferreira P."/>
            <person name="Barriuso J."/>
            <person name="Kellner H."/>
            <person name="Castanera R."/>
            <person name="Alfaro M."/>
            <person name="Ramirez L."/>
            <person name="Pisabarro A.G."/>
            <person name="Kuo A."/>
            <person name="Tritt A."/>
            <person name="Lipzen A."/>
            <person name="He G."/>
            <person name="Yan M."/>
            <person name="Ng V."/>
            <person name="Cullen D."/>
            <person name="Martin F."/>
            <person name="Rosso M.-N."/>
            <person name="Henrissat B."/>
            <person name="Hibbett D."/>
            <person name="Martinez A.T."/>
            <person name="Grigoriev I.V."/>
        </authorList>
    </citation>
    <scope>NUCLEOTIDE SEQUENCE</scope>
    <source>
        <strain evidence="1">AH 40177</strain>
    </source>
</reference>
<keyword evidence="2" id="KW-1185">Reference proteome</keyword>
<dbReference type="AlphaFoldDB" id="A0A9P5PQ12"/>
<comment type="caution">
    <text evidence="1">The sequence shown here is derived from an EMBL/GenBank/DDBJ whole genome shotgun (WGS) entry which is preliminary data.</text>
</comment>
<sequence>MSRCGRSLWSGWRWFWSWKGRRGRLTSIMALSISLNACLMVSLTRAWWISKLAQKLDHRRIRRVRRVRVAEEAGIRRTRRIPMKWSQRKSLIAGPLWPSSTAMYERWSSSWSGLSRK</sequence>
<dbReference type="EMBL" id="JADNRY010000094">
    <property type="protein sequence ID" value="KAF9066025.1"/>
    <property type="molecule type" value="Genomic_DNA"/>
</dbReference>
<evidence type="ECO:0000313" key="2">
    <source>
        <dbReference type="Proteomes" id="UP000772434"/>
    </source>
</evidence>
<name>A0A9P5PQ12_9AGAR</name>
<accession>A0A9P5PQ12</accession>
<proteinExistence type="predicted"/>
<gene>
    <name evidence="1" type="ORF">BDP27DRAFT_1331279</name>
</gene>
<evidence type="ECO:0000313" key="1">
    <source>
        <dbReference type="EMBL" id="KAF9066025.1"/>
    </source>
</evidence>